<dbReference type="GO" id="GO:0016906">
    <property type="term" value="F:sterol 3-beta-glucosyltransferase activity"/>
    <property type="evidence" value="ECO:0007669"/>
    <property type="project" value="UniProtKB-ARBA"/>
</dbReference>
<evidence type="ECO:0000313" key="5">
    <source>
        <dbReference type="EMBL" id="EEQ99469.1"/>
    </source>
</evidence>
<dbReference type="InterPro" id="IPR010610">
    <property type="entry name" value="EryCIII-like_C"/>
</dbReference>
<feature type="domain" description="Erythromycin biosynthesis protein CIII-like C-terminal" evidence="4">
    <location>
        <begin position="973"/>
        <end position="1059"/>
    </location>
</feature>
<keyword evidence="2" id="KW-0812">Transmembrane</keyword>
<evidence type="ECO:0000259" key="4">
    <source>
        <dbReference type="Pfam" id="PF06722"/>
    </source>
</evidence>
<feature type="transmembrane region" description="Helical" evidence="2">
    <location>
        <begin position="198"/>
        <end position="226"/>
    </location>
</feature>
<dbReference type="CDD" id="cd03784">
    <property type="entry name" value="GT1_Gtf-like"/>
    <property type="match status" value="1"/>
</dbReference>
<dbReference type="SUPFAM" id="SSF53756">
    <property type="entry name" value="UDP-Glycosyltransferase/glycogen phosphorylase"/>
    <property type="match status" value="1"/>
</dbReference>
<dbReference type="GO" id="GO:0005975">
    <property type="term" value="P:carbohydrate metabolic process"/>
    <property type="evidence" value="ECO:0007669"/>
    <property type="project" value="InterPro"/>
</dbReference>
<feature type="domain" description="Glycosyltransferase family 28 N-terminal" evidence="3">
    <location>
        <begin position="580"/>
        <end position="743"/>
    </location>
</feature>
<feature type="transmembrane region" description="Helical" evidence="2">
    <location>
        <begin position="383"/>
        <end position="403"/>
    </location>
</feature>
<gene>
    <name evidence="5" type="ORF">Pmar_PMAR025857</name>
</gene>
<accession>C5LUW9</accession>
<reference evidence="5 6" key="1">
    <citation type="submission" date="2008-07" db="EMBL/GenBank/DDBJ databases">
        <authorList>
            <person name="El-Sayed N."/>
            <person name="Caler E."/>
            <person name="Inman J."/>
            <person name="Amedeo P."/>
            <person name="Hass B."/>
            <person name="Wortman J."/>
        </authorList>
    </citation>
    <scope>NUCLEOTIDE SEQUENCE [LARGE SCALE GENOMIC DNA]</scope>
    <source>
        <strain evidence="6">ATCC 50983 / TXsc</strain>
    </source>
</reference>
<dbReference type="Proteomes" id="UP000007800">
    <property type="component" value="Unassembled WGS sequence"/>
</dbReference>
<dbReference type="PANTHER" id="PTHR48050">
    <property type="entry name" value="STEROL 3-BETA-GLUCOSYLTRANSFERASE"/>
    <property type="match status" value="1"/>
</dbReference>
<dbReference type="Gene3D" id="3.40.50.2000">
    <property type="entry name" value="Glycogen Phosphorylase B"/>
    <property type="match status" value="2"/>
</dbReference>
<feature type="transmembrane region" description="Helical" evidence="2">
    <location>
        <begin position="453"/>
        <end position="474"/>
    </location>
</feature>
<feature type="transmembrane region" description="Helical" evidence="2">
    <location>
        <begin position="246"/>
        <end position="270"/>
    </location>
</feature>
<evidence type="ECO:0000256" key="1">
    <source>
        <dbReference type="ARBA" id="ARBA00022679"/>
    </source>
</evidence>
<dbReference type="OrthoDB" id="420229at2759"/>
<dbReference type="EMBL" id="GG685688">
    <property type="protein sequence ID" value="EEQ99469.1"/>
    <property type="molecule type" value="Genomic_DNA"/>
</dbReference>
<keyword evidence="1" id="KW-0808">Transferase</keyword>
<feature type="transmembrane region" description="Helical" evidence="2">
    <location>
        <begin position="480"/>
        <end position="501"/>
    </location>
</feature>
<dbReference type="InterPro" id="IPR050426">
    <property type="entry name" value="Glycosyltransferase_28"/>
</dbReference>
<dbReference type="Pfam" id="PF03033">
    <property type="entry name" value="Glyco_transf_28"/>
    <property type="match status" value="1"/>
</dbReference>
<name>C5LUW9_PERM5</name>
<organism evidence="6">
    <name type="scientific">Perkinsus marinus (strain ATCC 50983 / TXsc)</name>
    <dbReference type="NCBI Taxonomy" id="423536"/>
    <lineage>
        <taxon>Eukaryota</taxon>
        <taxon>Sar</taxon>
        <taxon>Alveolata</taxon>
        <taxon>Perkinsozoa</taxon>
        <taxon>Perkinsea</taxon>
        <taxon>Perkinsida</taxon>
        <taxon>Perkinsidae</taxon>
        <taxon>Perkinsus</taxon>
    </lineage>
</organism>
<proteinExistence type="predicted"/>
<dbReference type="InterPro" id="IPR004276">
    <property type="entry name" value="GlycoTrans_28_N"/>
</dbReference>
<feature type="transmembrane region" description="Helical" evidence="2">
    <location>
        <begin position="91"/>
        <end position="114"/>
    </location>
</feature>
<feature type="transmembrane region" description="Helical" evidence="2">
    <location>
        <begin position="1157"/>
        <end position="1182"/>
    </location>
</feature>
<feature type="transmembrane region" description="Helical" evidence="2">
    <location>
        <begin position="1127"/>
        <end position="1145"/>
    </location>
</feature>
<dbReference type="InParanoid" id="C5LUW9"/>
<dbReference type="InterPro" id="IPR002213">
    <property type="entry name" value="UDP_glucos_trans"/>
</dbReference>
<dbReference type="GeneID" id="9050877"/>
<protein>
    <submittedName>
        <fullName evidence="5">Uncharacterized protein</fullName>
    </submittedName>
</protein>
<feature type="transmembrane region" description="Helical" evidence="2">
    <location>
        <begin position="135"/>
        <end position="157"/>
    </location>
</feature>
<evidence type="ECO:0000256" key="2">
    <source>
        <dbReference type="SAM" id="Phobius"/>
    </source>
</evidence>
<dbReference type="RefSeq" id="XP_002766752.1">
    <property type="nucleotide sequence ID" value="XM_002766706.1"/>
</dbReference>
<feature type="transmembrane region" description="Helical" evidence="2">
    <location>
        <begin position="356"/>
        <end position="377"/>
    </location>
</feature>
<keyword evidence="6" id="KW-1185">Reference proteome</keyword>
<dbReference type="Pfam" id="PF06722">
    <property type="entry name" value="EryCIII-like_C"/>
    <property type="match status" value="1"/>
</dbReference>
<evidence type="ECO:0000259" key="3">
    <source>
        <dbReference type="Pfam" id="PF03033"/>
    </source>
</evidence>
<keyword evidence="2" id="KW-1133">Transmembrane helix</keyword>
<sequence>MIRSGVVPSTEPSFGGVYDSVYLGDSQREVPDLRRVASAAGRLSAAEMSRISRAYEDADSETKDVNAGEYLFLGNFTMQFWNAFNNWNFRYWVYLLFVGFIVHTVEHLSTYFLTKAAIQQDEESALMLASPFDTWVGYFYFIFGPLMLLLGGIALLLNPAVKHTHTIVATSIVLTLVSEFVCVVGNPHTLTATRAMPIPMVLFLACMSTRLFPSVSFLAVALYMIGVDITLVVYSSSREYAAPYTTMVWAGVLCHWFVFGLCLVGSSNLLRSQSDLFYLMIDRLQFRRNKDGSYDLGIHDVSTPMLDYFEENYKSAYSLQFSATMDEKKLVAAMIFVAADFHAGPHGNTANTVSGVVVQVVSALVLLMSVCLTVISFGKPRRLLIAAFLFFVSTAMFSCVYIYNYGRAAEEWRSNASDMVHFAPVMARTVWATDPGLFTIIASHVSMSHIGALPLLCIDVIVTTGVIISSEFWLEHPSPLLSMADLINFIIVIAVGSYLCLQSTRKLRDLLVLHARKEPLEWQQFICLSFDNLDHAGEGVIETRMHRLEVVINGIVCRRPDLVMMMFPRPEGNNIPRMNITLIDVGSRGDVEPYIAISKELNAMGHHCRICTHDKFRDMVERKGIEFFPMALDAPGHWQPEVLMRYAAESPSWSPGFLISPHDMSFVLQHTTEMMQSCRSLFFSPGWESGNVGAWAAVKSNPEKRWVTHAMISNPPAYVHVHIAERLGVPLHMFFPMPWSRTKFLGHPMSSKELDDNAYWRFLSYSWFDQMQWHGMAAAINEFRAKVMHIPKLSMWHSAGSLLENWGVPFSYCFSPSLFPRPPDWGPNIEITGVCSTGSEENVTYEPPAALGKFLRGGDKPLYIGFGSIAGDLSDIYKPILEAIKDIPDLRVVLQKGWGTLKDITAEDFIHIPNLKDRVFFICTPPAICPKCGKKPEARSHDGLFCDDCVDSSSIEYAEGTWEYDILKALGRDNIAFLSSIPHTYLFPKCCAVMHHGGAGTTAMGLDFGLPTSVISFFGDQWIWGSLVQLHGAGKFLRREHVEPQAVKACLEFSITSGAKVAAKRLQESFREERTRGMGAHEGALGFQRQLPLELVTCPVCAVALSESQGVLVTPLRTADWGRTRGGILYVHFVRGLKAATRLFVRMVQGGQTGGVSGFLIGVVAGLLEFAVFIVCAPFVFVRDSWRVATKLAQGSPDGRQHGGRDTADAELLTGLVLVDDQDYGDVRALPRCSIGPRDRVLNEEEVACLTERTQRALTDLEKNRNDVRAMAEAVCKLFERRGVGVKLTAKAAYREPLLNSHEKAVALPYTTRGYTKLRSVGCTN</sequence>
<evidence type="ECO:0000313" key="6">
    <source>
        <dbReference type="Proteomes" id="UP000007800"/>
    </source>
</evidence>
<keyword evidence="2" id="KW-0472">Membrane</keyword>
<dbReference type="PANTHER" id="PTHR48050:SF13">
    <property type="entry name" value="STEROL 3-BETA-GLUCOSYLTRANSFERASE UGT80A2"/>
    <property type="match status" value="1"/>
</dbReference>